<keyword evidence="3" id="KW-1185">Reference proteome</keyword>
<comment type="caution">
    <text evidence="2">The sequence shown here is derived from an EMBL/GenBank/DDBJ whole genome shotgun (WGS) entry which is preliminary data.</text>
</comment>
<feature type="transmembrane region" description="Helical" evidence="1">
    <location>
        <begin position="12"/>
        <end position="34"/>
    </location>
</feature>
<keyword evidence="1" id="KW-0812">Transmembrane</keyword>
<evidence type="ECO:0000313" key="2">
    <source>
        <dbReference type="EMBL" id="MEW9920967.1"/>
    </source>
</evidence>
<keyword evidence="1" id="KW-0472">Membrane</keyword>
<evidence type="ECO:0000313" key="3">
    <source>
        <dbReference type="Proteomes" id="UP001556098"/>
    </source>
</evidence>
<dbReference type="Proteomes" id="UP001556098">
    <property type="component" value="Unassembled WGS sequence"/>
</dbReference>
<reference evidence="2 3" key="1">
    <citation type="submission" date="2024-07" db="EMBL/GenBank/DDBJ databases">
        <title>Marimonas sp.nov., isolated from tidal-flat sediment.</title>
        <authorList>
            <person name="Jayan J.N."/>
            <person name="Lee S.S."/>
        </authorList>
    </citation>
    <scope>NUCLEOTIDE SEQUENCE [LARGE SCALE GENOMIC DNA]</scope>
    <source>
        <strain evidence="2 3">MJW-29</strain>
    </source>
</reference>
<proteinExistence type="predicted"/>
<accession>A0ABV3RPR1</accession>
<sequence length="128" mass="13605">MTTPEWLKPGIYGALLGAAFVGIAGFSWGGWMTGGGAESMANKMAQEEVIAAFVPFCLDMSRTDNERVAKLATIREASSFKRRDAVMGTGWATMPGSDGPDRDLAQACLAALEIDRSPERAESEADEG</sequence>
<keyword evidence="1" id="KW-1133">Transmembrane helix</keyword>
<protein>
    <submittedName>
        <fullName evidence="2">Uncharacterized protein</fullName>
    </submittedName>
</protein>
<name>A0ABV3RPR1_9RHOB</name>
<dbReference type="RefSeq" id="WP_367878671.1">
    <property type="nucleotide sequence ID" value="NZ_JBFNXX010000012.1"/>
</dbReference>
<organism evidence="2 3">
    <name type="scientific">Sulfitobacter sediminis</name>
    <dbReference type="NCBI Taxonomy" id="3234186"/>
    <lineage>
        <taxon>Bacteria</taxon>
        <taxon>Pseudomonadati</taxon>
        <taxon>Pseudomonadota</taxon>
        <taxon>Alphaproteobacteria</taxon>
        <taxon>Rhodobacterales</taxon>
        <taxon>Roseobacteraceae</taxon>
        <taxon>Sulfitobacter</taxon>
    </lineage>
</organism>
<evidence type="ECO:0000256" key="1">
    <source>
        <dbReference type="SAM" id="Phobius"/>
    </source>
</evidence>
<dbReference type="EMBL" id="JBFNXX010000012">
    <property type="protein sequence ID" value="MEW9920967.1"/>
    <property type="molecule type" value="Genomic_DNA"/>
</dbReference>
<gene>
    <name evidence="2" type="ORF">AB2B41_15235</name>
</gene>